<evidence type="ECO:0000256" key="4">
    <source>
        <dbReference type="ARBA" id="ARBA00007574"/>
    </source>
</evidence>
<proteinExistence type="inferred from homology"/>
<comment type="caution">
    <text evidence="17">The sequence shown here is derived from an EMBL/GenBank/DDBJ whole genome shotgun (WGS) entry which is preliminary data.</text>
</comment>
<evidence type="ECO:0000313" key="18">
    <source>
        <dbReference type="Proteomes" id="UP000440578"/>
    </source>
</evidence>
<evidence type="ECO:0000256" key="14">
    <source>
        <dbReference type="ARBA" id="ARBA00023212"/>
    </source>
</evidence>
<dbReference type="PANTHER" id="PTHR21142:SF2">
    <property type="entry name" value="BETA-SARCOGLYCAN"/>
    <property type="match status" value="1"/>
</dbReference>
<reference evidence="17 18" key="1">
    <citation type="submission" date="2019-07" db="EMBL/GenBank/DDBJ databases">
        <title>Draft genome assembly of a fouling barnacle, Amphibalanus amphitrite (Darwin, 1854): The first reference genome for Thecostraca.</title>
        <authorList>
            <person name="Kim W."/>
        </authorList>
    </citation>
    <scope>NUCLEOTIDE SEQUENCE [LARGE SCALE GENOMIC DNA]</scope>
    <source>
        <strain evidence="17">SNU_AA5</strain>
        <tissue evidence="17">Soma without cirri and trophi</tissue>
    </source>
</reference>
<name>A0A6A4WVI9_AMPAM</name>
<evidence type="ECO:0000256" key="9">
    <source>
        <dbReference type="ARBA" id="ARBA00022968"/>
    </source>
</evidence>
<dbReference type="EMBL" id="VIIS01000656">
    <property type="protein sequence ID" value="KAF0306562.1"/>
    <property type="molecule type" value="Genomic_DNA"/>
</dbReference>
<evidence type="ECO:0000256" key="3">
    <source>
        <dbReference type="ARBA" id="ARBA00004274"/>
    </source>
</evidence>
<evidence type="ECO:0000256" key="15">
    <source>
        <dbReference type="ARBA" id="ARBA00026041"/>
    </source>
</evidence>
<evidence type="ECO:0000256" key="7">
    <source>
        <dbReference type="ARBA" id="ARBA00022490"/>
    </source>
</evidence>
<organism evidence="17 18">
    <name type="scientific">Amphibalanus amphitrite</name>
    <name type="common">Striped barnacle</name>
    <name type="synonym">Balanus amphitrite</name>
    <dbReference type="NCBI Taxonomy" id="1232801"/>
    <lineage>
        <taxon>Eukaryota</taxon>
        <taxon>Metazoa</taxon>
        <taxon>Ecdysozoa</taxon>
        <taxon>Arthropoda</taxon>
        <taxon>Crustacea</taxon>
        <taxon>Multicrustacea</taxon>
        <taxon>Cirripedia</taxon>
        <taxon>Thoracica</taxon>
        <taxon>Thoracicalcarea</taxon>
        <taxon>Balanomorpha</taxon>
        <taxon>Balanoidea</taxon>
        <taxon>Balanidae</taxon>
        <taxon>Amphibalaninae</taxon>
        <taxon>Amphibalanus</taxon>
    </lineage>
</organism>
<evidence type="ECO:0000256" key="5">
    <source>
        <dbReference type="ARBA" id="ARBA00015329"/>
    </source>
</evidence>
<evidence type="ECO:0000256" key="11">
    <source>
        <dbReference type="ARBA" id="ARBA00023136"/>
    </source>
</evidence>
<comment type="similarity">
    <text evidence="4">Belongs to the sarcoglycan beta/delta/gamma/zeta family.</text>
</comment>
<evidence type="ECO:0000256" key="8">
    <source>
        <dbReference type="ARBA" id="ARBA00022692"/>
    </source>
</evidence>
<dbReference type="InterPro" id="IPR006875">
    <property type="entry name" value="Sarcoglycan"/>
</dbReference>
<dbReference type="GO" id="GO:0016012">
    <property type="term" value="C:sarcoglycan complex"/>
    <property type="evidence" value="ECO:0007669"/>
    <property type="project" value="InterPro"/>
</dbReference>
<comment type="subcellular location">
    <subcellularLocation>
        <location evidence="3">Cell membrane</location>
        <location evidence="3">Sarcolemma</location>
        <topology evidence="3">Single-pass type II membrane protein</topology>
    </subcellularLocation>
    <subcellularLocation>
        <location evidence="2">Cytoplasm</location>
        <location evidence="2">Cytoskeleton</location>
    </subcellularLocation>
</comment>
<dbReference type="AlphaFoldDB" id="A0A6A4WVI9"/>
<dbReference type="GO" id="GO:0005856">
    <property type="term" value="C:cytoskeleton"/>
    <property type="evidence" value="ECO:0007669"/>
    <property type="project" value="UniProtKB-SubCell"/>
</dbReference>
<dbReference type="Proteomes" id="UP000440578">
    <property type="component" value="Unassembled WGS sequence"/>
</dbReference>
<dbReference type="InterPro" id="IPR027659">
    <property type="entry name" value="Sgcb"/>
</dbReference>
<protein>
    <recommendedName>
        <fullName evidence="5">Beta-sarcoglycan</fullName>
    </recommendedName>
</protein>
<feature type="transmembrane region" description="Helical" evidence="16">
    <location>
        <begin position="29"/>
        <end position="56"/>
    </location>
</feature>
<dbReference type="GO" id="GO:0042383">
    <property type="term" value="C:sarcolemma"/>
    <property type="evidence" value="ECO:0007669"/>
    <property type="project" value="UniProtKB-SubCell"/>
</dbReference>
<comment type="function">
    <text evidence="1">Component of the sarcoglycan complex, a subcomplex of the dystrophin-glycoprotein complex which forms a link between the F-actin cytoskeleton and the extracellular matrix.</text>
</comment>
<keyword evidence="13" id="KW-0325">Glycoprotein</keyword>
<keyword evidence="18" id="KW-1185">Reference proteome</keyword>
<evidence type="ECO:0000256" key="13">
    <source>
        <dbReference type="ARBA" id="ARBA00023180"/>
    </source>
</evidence>
<evidence type="ECO:0000256" key="12">
    <source>
        <dbReference type="ARBA" id="ARBA00023157"/>
    </source>
</evidence>
<keyword evidence="9" id="KW-0735">Signal-anchor</keyword>
<gene>
    <name evidence="17" type="primary">SGCB_1</name>
    <name evidence="17" type="ORF">FJT64_021966</name>
</gene>
<comment type="subunit">
    <text evidence="15">Cross-link to form 2 major subcomplexes: one consisting of SGCB, SGCD and SGCG and the other consisting of SGCB and SGCD. The association between SGCB and SGCG is particularly strong while SGCA is loosely associated with the other sarcoglycans.</text>
</comment>
<dbReference type="Pfam" id="PF04790">
    <property type="entry name" value="Sarcoglycan_1"/>
    <property type="match status" value="1"/>
</dbReference>
<evidence type="ECO:0000256" key="6">
    <source>
        <dbReference type="ARBA" id="ARBA00022475"/>
    </source>
</evidence>
<dbReference type="GO" id="GO:0007517">
    <property type="term" value="P:muscle organ development"/>
    <property type="evidence" value="ECO:0007669"/>
    <property type="project" value="InterPro"/>
</dbReference>
<keyword evidence="11 16" id="KW-0472">Membrane</keyword>
<keyword evidence="6" id="KW-1003">Cell membrane</keyword>
<evidence type="ECO:0000313" key="17">
    <source>
        <dbReference type="EMBL" id="KAF0306562.1"/>
    </source>
</evidence>
<keyword evidence="12" id="KW-1015">Disulfide bond</keyword>
<dbReference type="PANTHER" id="PTHR21142">
    <property type="entry name" value="SARCOGLYCANS"/>
    <property type="match status" value="1"/>
</dbReference>
<sequence length="334" mass="34785">MGMYAQPSNGVQTVVTTEPPESAGGGRSYAFWLLVAVVLLVAVFNLLITLTLISVLRISVGMESVQFVDGGMVLPGTVNLDRLYKPDGSFIGFDGDPMTVTGDAGQVDLLVSDTPDAGFEPAESQRVRLSPSTRDSAKASHGVRVEGVQRAAVFAAGPGSSAGGAAPFFSTDFPNFGLPDGVRSLHVQKVHTRRVVSPVDRSLKLEASTQVHLKGSEGTYIDGKEIVMSADQELHLKSVNGSVVLRAGAGVALDVRSIPWAQGRAGAADSQGAYQLCACVHFPQTRPGEGAASGPAVIGRLFRVHVPAESGQLPTGERVTCGQAALHGDNNPCV</sequence>
<dbReference type="OrthoDB" id="5843723at2759"/>
<keyword evidence="8 16" id="KW-0812">Transmembrane</keyword>
<evidence type="ECO:0000256" key="1">
    <source>
        <dbReference type="ARBA" id="ARBA00002860"/>
    </source>
</evidence>
<keyword evidence="7" id="KW-0963">Cytoplasm</keyword>
<evidence type="ECO:0000256" key="16">
    <source>
        <dbReference type="SAM" id="Phobius"/>
    </source>
</evidence>
<keyword evidence="14" id="KW-0206">Cytoskeleton</keyword>
<accession>A0A6A4WVI9</accession>
<evidence type="ECO:0000256" key="10">
    <source>
        <dbReference type="ARBA" id="ARBA00022989"/>
    </source>
</evidence>
<keyword evidence="10 16" id="KW-1133">Transmembrane helix</keyword>
<evidence type="ECO:0000256" key="2">
    <source>
        <dbReference type="ARBA" id="ARBA00004245"/>
    </source>
</evidence>